<feature type="signal peptide" evidence="1">
    <location>
        <begin position="1"/>
        <end position="16"/>
    </location>
</feature>
<sequence length="186" mass="19337">MGAAAILLAGAGIASAAPGSVPSDAKPSGYVPDGFFKPAESTVVMRSGGETPLPEQPGEIGPAASGYALKNVSGPGEVCGTTKLQKTSGAGKTTLVMTVSKSVSAELSAEVSVDAKFVSGKLGFKVTSTYGVEDQTRYEVPKGKYGYIEAYPLYDMWTFNVYKDGKNKGASWAMKPVGVCFNQWTE</sequence>
<dbReference type="AlphaFoldDB" id="A0A8G1ZRU8"/>
<keyword evidence="1" id="KW-0732">Signal</keyword>
<dbReference type="EMBL" id="PKLK01000013">
    <property type="protein sequence ID" value="RZE41745.1"/>
    <property type="molecule type" value="Genomic_DNA"/>
</dbReference>
<name>A0A8G1ZRU8_9ACTN</name>
<dbReference type="GeneID" id="97267840"/>
<gene>
    <name evidence="3" type="ORF">C0Q91_11230</name>
    <name evidence="2" type="ORF">C0Q92_11270</name>
    <name evidence="4" type="ORF">FRZ02_13860</name>
</gene>
<evidence type="ECO:0000313" key="4">
    <source>
        <dbReference type="EMBL" id="TWV27839.1"/>
    </source>
</evidence>
<reference evidence="5 6" key="1">
    <citation type="submission" date="2017-12" db="EMBL/GenBank/DDBJ databases">
        <title>Population genomics insights into the ecological differentiation and adaptive evolution in streptomycetes.</title>
        <authorList>
            <person name="Li Y."/>
            <person name="Huang Y."/>
        </authorList>
    </citation>
    <scope>NUCLEOTIDE SEQUENCE [LARGE SCALE GENOMIC DNA]</scope>
    <source>
        <strain evidence="3 5">FXJ.2339</strain>
        <strain evidence="2 6">NBRC 100770</strain>
    </source>
</reference>
<protein>
    <recommendedName>
        <fullName evidence="8">Lipoprotein</fullName>
    </recommendedName>
</protein>
<evidence type="ECO:0000313" key="2">
    <source>
        <dbReference type="EMBL" id="RZE24517.1"/>
    </source>
</evidence>
<dbReference type="Proteomes" id="UP000292095">
    <property type="component" value="Unassembled WGS sequence"/>
</dbReference>
<feature type="chain" id="PRO_5044690114" description="Lipoprotein" evidence="1">
    <location>
        <begin position="17"/>
        <end position="186"/>
    </location>
</feature>
<evidence type="ECO:0000313" key="3">
    <source>
        <dbReference type="EMBL" id="RZE41745.1"/>
    </source>
</evidence>
<evidence type="ECO:0008006" key="8">
    <source>
        <dbReference type="Google" id="ProtNLM"/>
    </source>
</evidence>
<dbReference type="EMBL" id="PKLL01000012">
    <property type="protein sequence ID" value="RZE24517.1"/>
    <property type="molecule type" value="Genomic_DNA"/>
</dbReference>
<dbReference type="Proteomes" id="UP000292693">
    <property type="component" value="Unassembled WGS sequence"/>
</dbReference>
<reference evidence="4" key="3">
    <citation type="submission" date="2019-07" db="EMBL/GenBank/DDBJ databases">
        <authorList>
            <person name="Pylro V."/>
            <person name="Dias A."/>
            <person name="Andreote F."/>
            <person name="Varani A."/>
            <person name="Andreote C."/>
            <person name="Bernardo E."/>
            <person name="Martins T."/>
        </authorList>
    </citation>
    <scope>NUCLEOTIDE SEQUENCE</scope>
    <source>
        <strain evidence="4">77</strain>
    </source>
</reference>
<comment type="caution">
    <text evidence="2">The sequence shown here is derived from an EMBL/GenBank/DDBJ whole genome shotgun (WGS) entry which is preliminary data.</text>
</comment>
<dbReference type="Proteomes" id="UP000318052">
    <property type="component" value="Unassembled WGS sequence"/>
</dbReference>
<evidence type="ECO:0000313" key="7">
    <source>
        <dbReference type="Proteomes" id="UP000318052"/>
    </source>
</evidence>
<accession>A0A8G1ZRU8</accession>
<evidence type="ECO:0000313" key="5">
    <source>
        <dbReference type="Proteomes" id="UP000292095"/>
    </source>
</evidence>
<evidence type="ECO:0000313" key="6">
    <source>
        <dbReference type="Proteomes" id="UP000292693"/>
    </source>
</evidence>
<keyword evidence="7" id="KW-1185">Reference proteome</keyword>
<dbReference type="RefSeq" id="WP_008412119.1">
    <property type="nucleotide sequence ID" value="NC_020990.1"/>
</dbReference>
<dbReference type="EMBL" id="VOGX01000018">
    <property type="protein sequence ID" value="TWV27839.1"/>
    <property type="molecule type" value="Genomic_DNA"/>
</dbReference>
<evidence type="ECO:0000256" key="1">
    <source>
        <dbReference type="SAM" id="SignalP"/>
    </source>
</evidence>
<organism evidence="2 6">
    <name type="scientific">Streptomyces albidoflavus</name>
    <dbReference type="NCBI Taxonomy" id="1886"/>
    <lineage>
        <taxon>Bacteria</taxon>
        <taxon>Bacillati</taxon>
        <taxon>Actinomycetota</taxon>
        <taxon>Actinomycetes</taxon>
        <taxon>Kitasatosporales</taxon>
        <taxon>Streptomycetaceae</taxon>
        <taxon>Streptomyces</taxon>
        <taxon>Streptomyces albidoflavus group</taxon>
    </lineage>
</organism>
<reference evidence="4" key="2">
    <citation type="journal article" date="2019" name="Microbiol. Resour. Announc.">
        <title>Draft Genomic Sequences of Streptomyces misionensis and Streptomyces albidoflavus, bacteria applied for phytopathogen biocontrol.</title>
        <authorList>
            <person name="Pylro V."/>
            <person name="Dias A."/>
            <person name="Andreote F."/>
            <person name="Varani A."/>
            <person name="Andreote C."/>
            <person name="Bernardo E."/>
            <person name="Martins T."/>
        </authorList>
    </citation>
    <scope>NUCLEOTIDE SEQUENCE</scope>
    <source>
        <strain evidence="4">77</strain>
    </source>
</reference>
<proteinExistence type="predicted"/>